<dbReference type="PIRSF" id="PIRSF038471">
    <property type="entry name" value="MreC"/>
    <property type="match status" value="1"/>
</dbReference>
<evidence type="ECO:0000313" key="10">
    <source>
        <dbReference type="Proteomes" id="UP000823927"/>
    </source>
</evidence>
<dbReference type="Proteomes" id="UP000823927">
    <property type="component" value="Unassembled WGS sequence"/>
</dbReference>
<dbReference type="Pfam" id="PF04085">
    <property type="entry name" value="MreC"/>
    <property type="match status" value="1"/>
</dbReference>
<dbReference type="InterPro" id="IPR042175">
    <property type="entry name" value="Cell/Rod_MreC_2"/>
</dbReference>
<accession>A0A9D1JQW1</accession>
<dbReference type="Gene3D" id="2.40.10.350">
    <property type="entry name" value="Rod shape-determining protein MreC, domain 2"/>
    <property type="match status" value="1"/>
</dbReference>
<feature type="domain" description="Rod shape-determining protein MreC beta-barrel core" evidence="8">
    <location>
        <begin position="126"/>
        <end position="275"/>
    </location>
</feature>
<evidence type="ECO:0000256" key="3">
    <source>
        <dbReference type="ARBA" id="ARBA00022960"/>
    </source>
</evidence>
<organism evidence="9 10">
    <name type="scientific">Candidatus Scybalocola faecigallinarum</name>
    <dbReference type="NCBI Taxonomy" id="2840941"/>
    <lineage>
        <taxon>Bacteria</taxon>
        <taxon>Bacillati</taxon>
        <taxon>Bacillota</taxon>
        <taxon>Clostridia</taxon>
        <taxon>Lachnospirales</taxon>
        <taxon>Lachnospiraceae</taxon>
        <taxon>Lachnospiraceae incertae sedis</taxon>
        <taxon>Candidatus Scybalocola (ex Gilroy et al. 2021)</taxon>
    </lineage>
</organism>
<proteinExistence type="inferred from homology"/>
<feature type="region of interest" description="Disordered" evidence="7">
    <location>
        <begin position="286"/>
        <end position="316"/>
    </location>
</feature>
<protein>
    <recommendedName>
        <fullName evidence="2 5">Cell shape-determining protein MreC</fullName>
    </recommendedName>
    <alternativeName>
        <fullName evidence="4 5">Cell shape protein MreC</fullName>
    </alternativeName>
</protein>
<dbReference type="Gene3D" id="2.40.10.340">
    <property type="entry name" value="Rod shape-determining protein MreC, domain 1"/>
    <property type="match status" value="1"/>
</dbReference>
<gene>
    <name evidence="9" type="primary">mreC</name>
    <name evidence="9" type="ORF">IAB46_08435</name>
</gene>
<evidence type="ECO:0000256" key="7">
    <source>
        <dbReference type="SAM" id="MobiDB-lite"/>
    </source>
</evidence>
<evidence type="ECO:0000256" key="1">
    <source>
        <dbReference type="ARBA" id="ARBA00009369"/>
    </source>
</evidence>
<dbReference type="PANTHER" id="PTHR34138:SF1">
    <property type="entry name" value="CELL SHAPE-DETERMINING PROTEIN MREC"/>
    <property type="match status" value="1"/>
</dbReference>
<dbReference type="AlphaFoldDB" id="A0A9D1JQW1"/>
<evidence type="ECO:0000256" key="5">
    <source>
        <dbReference type="PIRNR" id="PIRNR038471"/>
    </source>
</evidence>
<dbReference type="EMBL" id="DVIT01000030">
    <property type="protein sequence ID" value="HIS47563.1"/>
    <property type="molecule type" value="Genomic_DNA"/>
</dbReference>
<evidence type="ECO:0000259" key="8">
    <source>
        <dbReference type="Pfam" id="PF04085"/>
    </source>
</evidence>
<evidence type="ECO:0000313" key="9">
    <source>
        <dbReference type="EMBL" id="HIS47563.1"/>
    </source>
</evidence>
<keyword evidence="3 5" id="KW-0133">Cell shape</keyword>
<feature type="coiled-coil region" evidence="6">
    <location>
        <begin position="65"/>
        <end position="113"/>
    </location>
</feature>
<dbReference type="InterPro" id="IPR042177">
    <property type="entry name" value="Cell/Rod_1"/>
</dbReference>
<evidence type="ECO:0000256" key="2">
    <source>
        <dbReference type="ARBA" id="ARBA00013855"/>
    </source>
</evidence>
<dbReference type="NCBIfam" id="TIGR00219">
    <property type="entry name" value="mreC"/>
    <property type="match status" value="1"/>
</dbReference>
<dbReference type="InterPro" id="IPR007221">
    <property type="entry name" value="MreC"/>
</dbReference>
<comment type="caution">
    <text evidence="9">The sequence shown here is derived from an EMBL/GenBank/DDBJ whole genome shotgun (WGS) entry which is preliminary data.</text>
</comment>
<sequence>MKQHKKNGGVNPKYLFLALLAVCCVLISVSFTWGASNNIVQSTLGTLIAPMQTGLNSIGTWVSSLVEDSRTVSELQEENEALQLEVDTLKSQISSMENNLSELDDLRELLQLKESYPNYSMVGARIISSDASNWYDTFTIDKGTNDGIQVDMNVIADNGLVGIVIETGVNHSIVRSITDDSSSVSAMDAISEDHCIVNGSLEEKDTGLLTVELIRDDAQMAEGNEIITSYLSDKFLPGLTIGYITDITEDSSTLTKSARVTPVVDFEHLRNVLVITQLKADLVEDEALNNTSETETETDSSSQTAQTSSGETGESR</sequence>
<evidence type="ECO:0000256" key="4">
    <source>
        <dbReference type="ARBA" id="ARBA00032089"/>
    </source>
</evidence>
<feature type="compositionally biased region" description="Low complexity" evidence="7">
    <location>
        <begin position="299"/>
        <end position="316"/>
    </location>
</feature>
<reference evidence="9" key="1">
    <citation type="submission" date="2020-10" db="EMBL/GenBank/DDBJ databases">
        <authorList>
            <person name="Gilroy R."/>
        </authorList>
    </citation>
    <scope>NUCLEOTIDE SEQUENCE</scope>
    <source>
        <strain evidence="9">CHK178-757</strain>
    </source>
</reference>
<comment type="similarity">
    <text evidence="1 5">Belongs to the MreC family.</text>
</comment>
<evidence type="ECO:0000256" key="6">
    <source>
        <dbReference type="SAM" id="Coils"/>
    </source>
</evidence>
<comment type="function">
    <text evidence="5">Involved in formation and maintenance of cell shape.</text>
</comment>
<keyword evidence="6" id="KW-0175">Coiled coil</keyword>
<dbReference type="GO" id="GO:0005886">
    <property type="term" value="C:plasma membrane"/>
    <property type="evidence" value="ECO:0007669"/>
    <property type="project" value="TreeGrafter"/>
</dbReference>
<dbReference type="InterPro" id="IPR055342">
    <property type="entry name" value="MreC_beta-barrel_core"/>
</dbReference>
<reference evidence="9" key="2">
    <citation type="journal article" date="2021" name="PeerJ">
        <title>Extensive microbial diversity within the chicken gut microbiome revealed by metagenomics and culture.</title>
        <authorList>
            <person name="Gilroy R."/>
            <person name="Ravi A."/>
            <person name="Getino M."/>
            <person name="Pursley I."/>
            <person name="Horton D.L."/>
            <person name="Alikhan N.F."/>
            <person name="Baker D."/>
            <person name="Gharbi K."/>
            <person name="Hall N."/>
            <person name="Watson M."/>
            <person name="Adriaenssens E.M."/>
            <person name="Foster-Nyarko E."/>
            <person name="Jarju S."/>
            <person name="Secka A."/>
            <person name="Antonio M."/>
            <person name="Oren A."/>
            <person name="Chaudhuri R.R."/>
            <person name="La Ragione R."/>
            <person name="Hildebrand F."/>
            <person name="Pallen M.J."/>
        </authorList>
    </citation>
    <scope>NUCLEOTIDE SEQUENCE</scope>
    <source>
        <strain evidence="9">CHK178-757</strain>
    </source>
</reference>
<name>A0A9D1JQW1_9FIRM</name>
<dbReference type="GO" id="GO:0008360">
    <property type="term" value="P:regulation of cell shape"/>
    <property type="evidence" value="ECO:0007669"/>
    <property type="project" value="UniProtKB-KW"/>
</dbReference>
<dbReference type="PANTHER" id="PTHR34138">
    <property type="entry name" value="CELL SHAPE-DETERMINING PROTEIN MREC"/>
    <property type="match status" value="1"/>
</dbReference>